<accession>A0A1X2GV15</accession>
<protein>
    <recommendedName>
        <fullName evidence="7">C2H2-type domain-containing protein</fullName>
    </recommendedName>
</protein>
<dbReference type="PROSITE" id="PS50157">
    <property type="entry name" value="ZINC_FINGER_C2H2_2"/>
    <property type="match status" value="1"/>
</dbReference>
<evidence type="ECO:0000256" key="5">
    <source>
        <dbReference type="PROSITE-ProRule" id="PRU00042"/>
    </source>
</evidence>
<comment type="caution">
    <text evidence="8">The sequence shown here is derived from an EMBL/GenBank/DDBJ whole genome shotgun (WGS) entry which is preliminary data.</text>
</comment>
<dbReference type="InterPro" id="IPR036236">
    <property type="entry name" value="Znf_C2H2_sf"/>
</dbReference>
<dbReference type="PROSITE" id="PS00028">
    <property type="entry name" value="ZINC_FINGER_C2H2_1"/>
    <property type="match status" value="1"/>
</dbReference>
<name>A0A1X2GV15_9FUNG</name>
<feature type="domain" description="C2H2-type" evidence="7">
    <location>
        <begin position="261"/>
        <end position="285"/>
    </location>
</feature>
<evidence type="ECO:0000256" key="1">
    <source>
        <dbReference type="ARBA" id="ARBA00022723"/>
    </source>
</evidence>
<reference evidence="8 9" key="1">
    <citation type="submission" date="2016-07" db="EMBL/GenBank/DDBJ databases">
        <title>Pervasive Adenine N6-methylation of Active Genes in Fungi.</title>
        <authorList>
            <consortium name="DOE Joint Genome Institute"/>
            <person name="Mondo S.J."/>
            <person name="Dannebaum R.O."/>
            <person name="Kuo R.C."/>
            <person name="Labutti K."/>
            <person name="Haridas S."/>
            <person name="Kuo A."/>
            <person name="Salamov A."/>
            <person name="Ahrendt S.R."/>
            <person name="Lipzen A."/>
            <person name="Sullivan W."/>
            <person name="Andreopoulos W.B."/>
            <person name="Clum A."/>
            <person name="Lindquist E."/>
            <person name="Daum C."/>
            <person name="Ramamoorthy G.K."/>
            <person name="Gryganskyi A."/>
            <person name="Culley D."/>
            <person name="Magnuson J.K."/>
            <person name="James T.Y."/>
            <person name="O'Malley M.A."/>
            <person name="Stajich J.E."/>
            <person name="Spatafora J.W."/>
            <person name="Visel A."/>
            <person name="Grigoriev I.V."/>
        </authorList>
    </citation>
    <scope>NUCLEOTIDE SEQUENCE [LARGE SCALE GENOMIC DNA]</scope>
    <source>
        <strain evidence="8 9">NRRL 3301</strain>
    </source>
</reference>
<comment type="similarity">
    <text evidence="4">Belongs to the ZNF277 family.</text>
</comment>
<dbReference type="AlphaFoldDB" id="A0A1X2GV15"/>
<feature type="compositionally biased region" description="Acidic residues" evidence="6">
    <location>
        <begin position="67"/>
        <end position="87"/>
    </location>
</feature>
<evidence type="ECO:0000313" key="8">
    <source>
        <dbReference type="EMBL" id="ORX61873.1"/>
    </source>
</evidence>
<dbReference type="PANTHER" id="PTHR13267">
    <property type="entry name" value="ZINC FINGER PROTEIN 277"/>
    <property type="match status" value="1"/>
</dbReference>
<evidence type="ECO:0000256" key="3">
    <source>
        <dbReference type="ARBA" id="ARBA00022833"/>
    </source>
</evidence>
<dbReference type="Pfam" id="PF12756">
    <property type="entry name" value="zf-C2H2_2"/>
    <property type="match status" value="2"/>
</dbReference>
<dbReference type="Gene3D" id="3.30.160.60">
    <property type="entry name" value="Classic Zinc Finger"/>
    <property type="match status" value="1"/>
</dbReference>
<dbReference type="InterPro" id="IPR040048">
    <property type="entry name" value="ZNF277"/>
</dbReference>
<gene>
    <name evidence="8" type="ORF">DM01DRAFT_1331343</name>
</gene>
<dbReference type="InterPro" id="IPR013087">
    <property type="entry name" value="Znf_C2H2_type"/>
</dbReference>
<feature type="region of interest" description="Disordered" evidence="6">
    <location>
        <begin position="1"/>
        <end position="88"/>
    </location>
</feature>
<dbReference type="GO" id="GO:0008270">
    <property type="term" value="F:zinc ion binding"/>
    <property type="evidence" value="ECO:0007669"/>
    <property type="project" value="UniProtKB-KW"/>
</dbReference>
<evidence type="ECO:0000256" key="4">
    <source>
        <dbReference type="ARBA" id="ARBA00034119"/>
    </source>
</evidence>
<sequence length="488" mass="56756">MDNEWHTVGNHKPIPHAQHRRRSKANVGRSIPKSMPKSLPKSLPRSMQALSVTSSINDTHHNPFLLPEDDESDDDSSNDESDDDEPEPMPAYHIACLINCPFDDCSAVAPFLDTTALVQHIKQEHQLSFSNLHHMYMALDPYLQRWASIFRKDPASKKDNASFRDEDNVYVIGPHCSELDLSIREDIQRAKLNEILECQQRERDVDSQQPRKCLFCKIVCDSRTPLFKHMFNEHNFNIGLADNLVNVNEFLNLLETKLTKLQCLYCEKTFTSPAVLRKHMRKKKHFKIASKNRQYDRFYVINYLEPGKNWETFEHDHDDSDDGKKEESWADWEEEVSEPTMCLFDEHVLPHPKDALKHMASAHGFDLNALRKEKGYDFYKTIVLINYIRHCSSLNQCFSCGEVVPEFSRLVPHLEIKGCLHAFVSPDAEFWKDPRYMLPIYENDPLLTGFDDDDESDVEKDLLLSDDEANRKYVQQVSHSLSKSMDRR</sequence>
<keyword evidence="9" id="KW-1185">Reference proteome</keyword>
<evidence type="ECO:0000256" key="6">
    <source>
        <dbReference type="SAM" id="MobiDB-lite"/>
    </source>
</evidence>
<feature type="compositionally biased region" description="Basic residues" evidence="6">
    <location>
        <begin position="13"/>
        <end position="24"/>
    </location>
</feature>
<dbReference type="STRING" id="101127.A0A1X2GV15"/>
<proteinExistence type="inferred from homology"/>
<dbReference type="Proteomes" id="UP000242146">
    <property type="component" value="Unassembled WGS sequence"/>
</dbReference>
<evidence type="ECO:0000259" key="7">
    <source>
        <dbReference type="PROSITE" id="PS50157"/>
    </source>
</evidence>
<feature type="compositionally biased region" description="Polar residues" evidence="6">
    <location>
        <begin position="48"/>
        <end position="57"/>
    </location>
</feature>
<evidence type="ECO:0000313" key="9">
    <source>
        <dbReference type="Proteomes" id="UP000242146"/>
    </source>
</evidence>
<dbReference type="OrthoDB" id="7848332at2759"/>
<dbReference type="EMBL" id="MCGT01000002">
    <property type="protein sequence ID" value="ORX61873.1"/>
    <property type="molecule type" value="Genomic_DNA"/>
</dbReference>
<keyword evidence="1" id="KW-0479">Metal-binding</keyword>
<evidence type="ECO:0000256" key="2">
    <source>
        <dbReference type="ARBA" id="ARBA00022771"/>
    </source>
</evidence>
<dbReference type="InterPro" id="IPR041661">
    <property type="entry name" value="ZN622/Rei1/Reh1_Znf-C2H2"/>
</dbReference>
<keyword evidence="3" id="KW-0862">Zinc</keyword>
<dbReference type="PANTHER" id="PTHR13267:SF3">
    <property type="entry name" value="ZINC FINGER PROTEIN 277"/>
    <property type="match status" value="1"/>
</dbReference>
<dbReference type="SUPFAM" id="SSF57667">
    <property type="entry name" value="beta-beta-alpha zinc fingers"/>
    <property type="match status" value="3"/>
</dbReference>
<keyword evidence="2 5" id="KW-0863">Zinc-finger</keyword>
<organism evidence="8 9">
    <name type="scientific">Hesseltinella vesiculosa</name>
    <dbReference type="NCBI Taxonomy" id="101127"/>
    <lineage>
        <taxon>Eukaryota</taxon>
        <taxon>Fungi</taxon>
        <taxon>Fungi incertae sedis</taxon>
        <taxon>Mucoromycota</taxon>
        <taxon>Mucoromycotina</taxon>
        <taxon>Mucoromycetes</taxon>
        <taxon>Mucorales</taxon>
        <taxon>Cunninghamellaceae</taxon>
        <taxon>Hesseltinella</taxon>
    </lineage>
</organism>
<dbReference type="SMART" id="SM00355">
    <property type="entry name" value="ZnF_C2H2"/>
    <property type="match status" value="3"/>
</dbReference>